<dbReference type="Gene3D" id="3.40.50.620">
    <property type="entry name" value="HUPs"/>
    <property type="match status" value="1"/>
</dbReference>
<accession>A0A8E2AY27</accession>
<comment type="catalytic activity">
    <reaction evidence="8">
        <text>beta-nicotinamide D-ribonucleotide + ATP + H(+) = diphosphate + NAD(+)</text>
        <dbReference type="Rhea" id="RHEA:21360"/>
        <dbReference type="ChEBI" id="CHEBI:14649"/>
        <dbReference type="ChEBI" id="CHEBI:15378"/>
        <dbReference type="ChEBI" id="CHEBI:30616"/>
        <dbReference type="ChEBI" id="CHEBI:33019"/>
        <dbReference type="ChEBI" id="CHEBI:57540"/>
        <dbReference type="EC" id="2.7.7.1"/>
    </reaction>
</comment>
<evidence type="ECO:0000256" key="1">
    <source>
        <dbReference type="ARBA" id="ARBA00004790"/>
    </source>
</evidence>
<dbReference type="GO" id="GO:0000309">
    <property type="term" value="F:nicotinamide-nucleotide adenylyltransferase activity"/>
    <property type="evidence" value="ECO:0007669"/>
    <property type="project" value="UniProtKB-EC"/>
</dbReference>
<sequence>MSYFSALIQRVHDGISPVELAYASNELWPLPPNNPVGATLHVSVLDSSFNPPTLAHLALARSQPPPSLSSDAPPADYDARLLLLSVRNADKELKPGDASYVQRLEMMCLFAQDVGMEQNRPPNVAVAVINEPTFGDTPKVQLTFLTGMDTLVRLFSPRYYPSEEAMRESLHHFLSDEGDDSRVVCARRTVQGTFTKGDQEQQLPETAKEFVESHRVAIINISERERGISSTEVRQLIARGDNAWRSLVTPAVAEYIAEHNIYRS</sequence>
<proteinExistence type="predicted"/>
<dbReference type="PANTHER" id="PTHR31285:SF0">
    <property type="entry name" value="NICOTINAMIDE MONONUCLEOTIDE ADENYLYLTRANSFERASE"/>
    <property type="match status" value="1"/>
</dbReference>
<dbReference type="Proteomes" id="UP000250043">
    <property type="component" value="Unassembled WGS sequence"/>
</dbReference>
<evidence type="ECO:0000256" key="7">
    <source>
        <dbReference type="ARBA" id="ARBA00023027"/>
    </source>
</evidence>
<keyword evidence="7" id="KW-0520">NAD</keyword>
<evidence type="ECO:0000256" key="5">
    <source>
        <dbReference type="ARBA" id="ARBA00022741"/>
    </source>
</evidence>
<dbReference type="GO" id="GO:0009435">
    <property type="term" value="P:NAD+ biosynthetic process"/>
    <property type="evidence" value="ECO:0007669"/>
    <property type="project" value="UniProtKB-UniPathway"/>
</dbReference>
<keyword evidence="5" id="KW-0547">Nucleotide-binding</keyword>
<dbReference type="EMBL" id="KV722360">
    <property type="protein sequence ID" value="OCH93061.1"/>
    <property type="molecule type" value="Genomic_DNA"/>
</dbReference>
<dbReference type="InterPro" id="IPR005248">
    <property type="entry name" value="NadD/NMNAT"/>
</dbReference>
<gene>
    <name evidence="9" type="ORF">OBBRIDRAFT_380654</name>
</gene>
<dbReference type="PANTHER" id="PTHR31285">
    <property type="entry name" value="NICOTINAMIDE MONONUCLEOTIDE ADENYLYLTRANSFERASE"/>
    <property type="match status" value="1"/>
</dbReference>
<evidence type="ECO:0000256" key="2">
    <source>
        <dbReference type="ARBA" id="ARBA00022642"/>
    </source>
</evidence>
<reference evidence="9 10" key="1">
    <citation type="submission" date="2016-07" db="EMBL/GenBank/DDBJ databases">
        <title>Draft genome of the white-rot fungus Obba rivulosa 3A-2.</title>
        <authorList>
            <consortium name="DOE Joint Genome Institute"/>
            <person name="Miettinen O."/>
            <person name="Riley R."/>
            <person name="Acob R."/>
            <person name="Barry K."/>
            <person name="Cullen D."/>
            <person name="De Vries R."/>
            <person name="Hainaut M."/>
            <person name="Hatakka A."/>
            <person name="Henrissat B."/>
            <person name="Hilden K."/>
            <person name="Kuo R."/>
            <person name="Labutti K."/>
            <person name="Lipzen A."/>
            <person name="Makela M.R."/>
            <person name="Sandor L."/>
            <person name="Spatafora J.W."/>
            <person name="Grigoriev I.V."/>
            <person name="Hibbett D.S."/>
        </authorList>
    </citation>
    <scope>NUCLEOTIDE SEQUENCE [LARGE SCALE GENOMIC DNA]</scope>
    <source>
        <strain evidence="9 10">3A-2</strain>
    </source>
</reference>
<dbReference type="AlphaFoldDB" id="A0A8E2AY27"/>
<dbReference type="OrthoDB" id="5591297at2759"/>
<keyword evidence="2" id="KW-0662">Pyridine nucleotide biosynthesis</keyword>
<dbReference type="GO" id="GO:0005634">
    <property type="term" value="C:nucleus"/>
    <property type="evidence" value="ECO:0007669"/>
    <property type="project" value="TreeGrafter"/>
</dbReference>
<evidence type="ECO:0000313" key="10">
    <source>
        <dbReference type="Proteomes" id="UP000250043"/>
    </source>
</evidence>
<keyword evidence="10" id="KW-1185">Reference proteome</keyword>
<comment type="pathway">
    <text evidence="1">Cofactor biosynthesis; NAD(+) biosynthesis.</text>
</comment>
<evidence type="ECO:0000256" key="6">
    <source>
        <dbReference type="ARBA" id="ARBA00022840"/>
    </source>
</evidence>
<evidence type="ECO:0000313" key="9">
    <source>
        <dbReference type="EMBL" id="OCH93061.1"/>
    </source>
</evidence>
<keyword evidence="6" id="KW-0067">ATP-binding</keyword>
<organism evidence="9 10">
    <name type="scientific">Obba rivulosa</name>
    <dbReference type="NCBI Taxonomy" id="1052685"/>
    <lineage>
        <taxon>Eukaryota</taxon>
        <taxon>Fungi</taxon>
        <taxon>Dikarya</taxon>
        <taxon>Basidiomycota</taxon>
        <taxon>Agaricomycotina</taxon>
        <taxon>Agaricomycetes</taxon>
        <taxon>Polyporales</taxon>
        <taxon>Gelatoporiaceae</taxon>
        <taxon>Obba</taxon>
    </lineage>
</organism>
<dbReference type="InterPro" id="IPR014729">
    <property type="entry name" value="Rossmann-like_a/b/a_fold"/>
</dbReference>
<evidence type="ECO:0000256" key="4">
    <source>
        <dbReference type="ARBA" id="ARBA00022695"/>
    </source>
</evidence>
<dbReference type="GO" id="GO:0005524">
    <property type="term" value="F:ATP binding"/>
    <property type="evidence" value="ECO:0007669"/>
    <property type="project" value="UniProtKB-KW"/>
</dbReference>
<keyword evidence="4" id="KW-0548">Nucleotidyltransferase</keyword>
<keyword evidence="3 9" id="KW-0808">Transferase</keyword>
<dbReference type="UniPathway" id="UPA00253">
    <property type="reaction ID" value="UER00600"/>
</dbReference>
<protein>
    <submittedName>
        <fullName evidence="9">Nucleotidylyl transferase</fullName>
    </submittedName>
</protein>
<dbReference type="SUPFAM" id="SSF52374">
    <property type="entry name" value="Nucleotidylyl transferase"/>
    <property type="match status" value="1"/>
</dbReference>
<evidence type="ECO:0000256" key="8">
    <source>
        <dbReference type="ARBA" id="ARBA00049001"/>
    </source>
</evidence>
<dbReference type="GO" id="GO:0016887">
    <property type="term" value="F:ATP hydrolysis activity"/>
    <property type="evidence" value="ECO:0007669"/>
    <property type="project" value="TreeGrafter"/>
</dbReference>
<dbReference type="CDD" id="cd02165">
    <property type="entry name" value="NMNAT"/>
    <property type="match status" value="1"/>
</dbReference>
<dbReference type="GO" id="GO:0005737">
    <property type="term" value="C:cytoplasm"/>
    <property type="evidence" value="ECO:0007669"/>
    <property type="project" value="TreeGrafter"/>
</dbReference>
<evidence type="ECO:0000256" key="3">
    <source>
        <dbReference type="ARBA" id="ARBA00022679"/>
    </source>
</evidence>
<name>A0A8E2AY27_9APHY</name>